<dbReference type="EMBL" id="ML179633">
    <property type="protein sequence ID" value="THU83932.1"/>
    <property type="molecule type" value="Genomic_DNA"/>
</dbReference>
<accession>A0A4S8L5P3</accession>
<dbReference type="AlphaFoldDB" id="A0A4S8L5P3"/>
<evidence type="ECO:0000313" key="2">
    <source>
        <dbReference type="Proteomes" id="UP000297245"/>
    </source>
</evidence>
<gene>
    <name evidence="1" type="ORF">K435DRAFT_807127</name>
</gene>
<name>A0A4S8L5P3_DENBC</name>
<keyword evidence="2" id="KW-1185">Reference proteome</keyword>
<proteinExistence type="predicted"/>
<evidence type="ECO:0000313" key="1">
    <source>
        <dbReference type="EMBL" id="THU83932.1"/>
    </source>
</evidence>
<organism evidence="1 2">
    <name type="scientific">Dendrothele bispora (strain CBS 962.96)</name>
    <dbReference type="NCBI Taxonomy" id="1314807"/>
    <lineage>
        <taxon>Eukaryota</taxon>
        <taxon>Fungi</taxon>
        <taxon>Dikarya</taxon>
        <taxon>Basidiomycota</taxon>
        <taxon>Agaricomycotina</taxon>
        <taxon>Agaricomycetes</taxon>
        <taxon>Agaricomycetidae</taxon>
        <taxon>Agaricales</taxon>
        <taxon>Agaricales incertae sedis</taxon>
        <taxon>Dendrothele</taxon>
    </lineage>
</organism>
<sequence>MARACTLCGTDLRVRMDPKFRYIDSLFYHGSSSSQLRKSELEEERTEPSKLTREKLEKGFKKKLGKAVQKRSQVVIQKRVERHSVVDTLICPKWIIHASRHFALLPGGRKGTVSKVVLEQIKSKRSQKSSGDTSISNSTAMSGANIKASKGSAELYAVVCKVRIHLLLYVFDDWVLSSKEGESIYHLLGIGIRGVRHSQMLCSLFIEKRERDNHGLGLDCRICVINGRYAFWNSNSNFFKGQRRTSEKQSLSGADRVEDG</sequence>
<protein>
    <submittedName>
        <fullName evidence="1">Uncharacterized protein</fullName>
    </submittedName>
</protein>
<dbReference type="Proteomes" id="UP000297245">
    <property type="component" value="Unassembled WGS sequence"/>
</dbReference>
<reference evidence="1 2" key="1">
    <citation type="journal article" date="2019" name="Nat. Ecol. Evol.">
        <title>Megaphylogeny resolves global patterns of mushroom evolution.</title>
        <authorList>
            <person name="Varga T."/>
            <person name="Krizsan K."/>
            <person name="Foldi C."/>
            <person name="Dima B."/>
            <person name="Sanchez-Garcia M."/>
            <person name="Sanchez-Ramirez S."/>
            <person name="Szollosi G.J."/>
            <person name="Szarkandi J.G."/>
            <person name="Papp V."/>
            <person name="Albert L."/>
            <person name="Andreopoulos W."/>
            <person name="Angelini C."/>
            <person name="Antonin V."/>
            <person name="Barry K.W."/>
            <person name="Bougher N.L."/>
            <person name="Buchanan P."/>
            <person name="Buyck B."/>
            <person name="Bense V."/>
            <person name="Catcheside P."/>
            <person name="Chovatia M."/>
            <person name="Cooper J."/>
            <person name="Damon W."/>
            <person name="Desjardin D."/>
            <person name="Finy P."/>
            <person name="Geml J."/>
            <person name="Haridas S."/>
            <person name="Hughes K."/>
            <person name="Justo A."/>
            <person name="Karasinski D."/>
            <person name="Kautmanova I."/>
            <person name="Kiss B."/>
            <person name="Kocsube S."/>
            <person name="Kotiranta H."/>
            <person name="LaButti K.M."/>
            <person name="Lechner B.E."/>
            <person name="Liimatainen K."/>
            <person name="Lipzen A."/>
            <person name="Lukacs Z."/>
            <person name="Mihaltcheva S."/>
            <person name="Morgado L.N."/>
            <person name="Niskanen T."/>
            <person name="Noordeloos M.E."/>
            <person name="Ohm R.A."/>
            <person name="Ortiz-Santana B."/>
            <person name="Ovrebo C."/>
            <person name="Racz N."/>
            <person name="Riley R."/>
            <person name="Savchenko A."/>
            <person name="Shiryaev A."/>
            <person name="Soop K."/>
            <person name="Spirin V."/>
            <person name="Szebenyi C."/>
            <person name="Tomsovsky M."/>
            <person name="Tulloss R.E."/>
            <person name="Uehling J."/>
            <person name="Grigoriev I.V."/>
            <person name="Vagvolgyi C."/>
            <person name="Papp T."/>
            <person name="Martin F.M."/>
            <person name="Miettinen O."/>
            <person name="Hibbett D.S."/>
            <person name="Nagy L.G."/>
        </authorList>
    </citation>
    <scope>NUCLEOTIDE SEQUENCE [LARGE SCALE GENOMIC DNA]</scope>
    <source>
        <strain evidence="1 2">CBS 962.96</strain>
    </source>
</reference>